<keyword evidence="10" id="KW-0762">Sugar transport</keyword>
<feature type="transmembrane region" description="Helical" evidence="7">
    <location>
        <begin position="215"/>
        <end position="240"/>
    </location>
</feature>
<evidence type="ECO:0000256" key="1">
    <source>
        <dbReference type="ARBA" id="ARBA00004651"/>
    </source>
</evidence>
<evidence type="ECO:0000256" key="4">
    <source>
        <dbReference type="ARBA" id="ARBA00022692"/>
    </source>
</evidence>
<evidence type="ECO:0000256" key="3">
    <source>
        <dbReference type="ARBA" id="ARBA00022475"/>
    </source>
</evidence>
<evidence type="ECO:0000256" key="5">
    <source>
        <dbReference type="ARBA" id="ARBA00022989"/>
    </source>
</evidence>
<dbReference type="Gene3D" id="1.10.3720.10">
    <property type="entry name" value="MetI-like"/>
    <property type="match status" value="1"/>
</dbReference>
<evidence type="ECO:0000313" key="11">
    <source>
        <dbReference type="Proteomes" id="UP000527616"/>
    </source>
</evidence>
<feature type="transmembrane region" description="Helical" evidence="7">
    <location>
        <begin position="173"/>
        <end position="194"/>
    </location>
</feature>
<feature type="transmembrane region" description="Helical" evidence="7">
    <location>
        <begin position="132"/>
        <end position="153"/>
    </location>
</feature>
<dbReference type="GO" id="GO:0055085">
    <property type="term" value="P:transmembrane transport"/>
    <property type="evidence" value="ECO:0007669"/>
    <property type="project" value="InterPro"/>
</dbReference>
<evidence type="ECO:0000313" key="10">
    <source>
        <dbReference type="EMBL" id="NYI70150.1"/>
    </source>
</evidence>
<protein>
    <submittedName>
        <fullName evidence="10">Multiple sugar transport system permease protein</fullName>
    </submittedName>
</protein>
<dbReference type="PANTHER" id="PTHR32243:SF18">
    <property type="entry name" value="INNER MEMBRANE ABC TRANSPORTER PERMEASE PROTEIN YCJP"/>
    <property type="match status" value="1"/>
</dbReference>
<sequence>MSTTVDTGSEQQRRTSAEEFAELKKPKKSARSRAFQILGILGMAAILIYCVAPFYWMVVSSLRLPTMGRSTDFLPNPPSLANFAGVFAGNNRFGQALLNSLIVSLATTLLTLIFGILGSYALARLRFPLKGVVLGVIIACAMFPGITLLIPLLKMFSGSYPWLPIYWIDTYQALILPSLSFALPLCVWNLTAFFRQMPRELEQAGMVDGATPAQAFRLLILPLAAPGIFTTAIITFIAVWNEFMIALTFGRSADMQTAAVAISKFTGVSGFDTPYGTIMAAGVIVTVPLLIGVLIFQRRIVAGLTSGGVK</sequence>
<evidence type="ECO:0000256" key="8">
    <source>
        <dbReference type="SAM" id="MobiDB-lite"/>
    </source>
</evidence>
<keyword evidence="2 7" id="KW-0813">Transport</keyword>
<feature type="compositionally biased region" description="Polar residues" evidence="8">
    <location>
        <begin position="1"/>
        <end position="10"/>
    </location>
</feature>
<dbReference type="SUPFAM" id="SSF161098">
    <property type="entry name" value="MetI-like"/>
    <property type="match status" value="1"/>
</dbReference>
<evidence type="ECO:0000259" key="9">
    <source>
        <dbReference type="PROSITE" id="PS50928"/>
    </source>
</evidence>
<feature type="transmembrane region" description="Helical" evidence="7">
    <location>
        <begin position="275"/>
        <end position="296"/>
    </location>
</feature>
<accession>A0A7Z0D766</accession>
<dbReference type="EMBL" id="JACBZS010000001">
    <property type="protein sequence ID" value="NYI70150.1"/>
    <property type="molecule type" value="Genomic_DNA"/>
</dbReference>
<feature type="transmembrane region" description="Helical" evidence="7">
    <location>
        <begin position="34"/>
        <end position="58"/>
    </location>
</feature>
<feature type="region of interest" description="Disordered" evidence="8">
    <location>
        <begin position="1"/>
        <end position="22"/>
    </location>
</feature>
<comment type="caution">
    <text evidence="10">The sequence shown here is derived from an EMBL/GenBank/DDBJ whole genome shotgun (WGS) entry which is preliminary data.</text>
</comment>
<feature type="domain" description="ABC transmembrane type-1" evidence="9">
    <location>
        <begin position="97"/>
        <end position="296"/>
    </location>
</feature>
<feature type="compositionally biased region" description="Basic and acidic residues" evidence="8">
    <location>
        <begin position="11"/>
        <end position="22"/>
    </location>
</feature>
<comment type="subcellular location">
    <subcellularLocation>
        <location evidence="1 7">Cell membrane</location>
        <topology evidence="1 7">Multi-pass membrane protein</topology>
    </subcellularLocation>
</comment>
<keyword evidence="4 7" id="KW-0812">Transmembrane</keyword>
<name>A0A7Z0D766_9ACTN</name>
<evidence type="ECO:0000256" key="7">
    <source>
        <dbReference type="RuleBase" id="RU363032"/>
    </source>
</evidence>
<dbReference type="InterPro" id="IPR035906">
    <property type="entry name" value="MetI-like_sf"/>
</dbReference>
<dbReference type="Proteomes" id="UP000527616">
    <property type="component" value="Unassembled WGS sequence"/>
</dbReference>
<proteinExistence type="inferred from homology"/>
<dbReference type="GO" id="GO:0005886">
    <property type="term" value="C:plasma membrane"/>
    <property type="evidence" value="ECO:0007669"/>
    <property type="project" value="UniProtKB-SubCell"/>
</dbReference>
<dbReference type="InterPro" id="IPR000515">
    <property type="entry name" value="MetI-like"/>
</dbReference>
<dbReference type="AlphaFoldDB" id="A0A7Z0D766"/>
<dbReference type="RefSeq" id="WP_179444134.1">
    <property type="nucleotide sequence ID" value="NZ_JACBZS010000001.1"/>
</dbReference>
<dbReference type="CDD" id="cd06261">
    <property type="entry name" value="TM_PBP2"/>
    <property type="match status" value="1"/>
</dbReference>
<keyword evidence="3" id="KW-1003">Cell membrane</keyword>
<keyword evidence="5 7" id="KW-1133">Transmembrane helix</keyword>
<dbReference type="PANTHER" id="PTHR32243">
    <property type="entry name" value="MALTOSE TRANSPORT SYSTEM PERMEASE-RELATED"/>
    <property type="match status" value="1"/>
</dbReference>
<feature type="transmembrane region" description="Helical" evidence="7">
    <location>
        <begin position="96"/>
        <end position="120"/>
    </location>
</feature>
<dbReference type="Pfam" id="PF00528">
    <property type="entry name" value="BPD_transp_1"/>
    <property type="match status" value="1"/>
</dbReference>
<keyword evidence="6 7" id="KW-0472">Membrane</keyword>
<comment type="similarity">
    <text evidence="7">Belongs to the binding-protein-dependent transport system permease family.</text>
</comment>
<evidence type="ECO:0000256" key="2">
    <source>
        <dbReference type="ARBA" id="ARBA00022448"/>
    </source>
</evidence>
<organism evidence="10 11">
    <name type="scientific">Naumannella cuiyingiana</name>
    <dbReference type="NCBI Taxonomy" id="1347891"/>
    <lineage>
        <taxon>Bacteria</taxon>
        <taxon>Bacillati</taxon>
        <taxon>Actinomycetota</taxon>
        <taxon>Actinomycetes</taxon>
        <taxon>Propionibacteriales</taxon>
        <taxon>Propionibacteriaceae</taxon>
        <taxon>Naumannella</taxon>
    </lineage>
</organism>
<dbReference type="PROSITE" id="PS50928">
    <property type="entry name" value="ABC_TM1"/>
    <property type="match status" value="1"/>
</dbReference>
<gene>
    <name evidence="10" type="ORF">GGQ54_000710</name>
</gene>
<evidence type="ECO:0000256" key="6">
    <source>
        <dbReference type="ARBA" id="ARBA00023136"/>
    </source>
</evidence>
<dbReference type="InterPro" id="IPR050901">
    <property type="entry name" value="BP-dep_ABC_trans_perm"/>
</dbReference>
<reference evidence="10 11" key="1">
    <citation type="submission" date="2020-07" db="EMBL/GenBank/DDBJ databases">
        <title>Sequencing the genomes of 1000 actinobacteria strains.</title>
        <authorList>
            <person name="Klenk H.-P."/>
        </authorList>
    </citation>
    <scope>NUCLEOTIDE SEQUENCE [LARGE SCALE GENOMIC DNA]</scope>
    <source>
        <strain evidence="10 11">DSM 103164</strain>
    </source>
</reference>
<keyword evidence="11" id="KW-1185">Reference proteome</keyword>